<comment type="caution">
    <text evidence="1">The sequence shown here is derived from an EMBL/GenBank/DDBJ whole genome shotgun (WGS) entry which is preliminary data.</text>
</comment>
<sequence length="68" mass="7018">MTPFRKEGHACPVSCTVQASGYGHAPCARPGGGARGSPSIGNTVLVNSGGKRWRPGTRCSPHLLLCVD</sequence>
<dbReference type="Proteomes" id="UP000807115">
    <property type="component" value="Chromosome 10"/>
</dbReference>
<evidence type="ECO:0000313" key="2">
    <source>
        <dbReference type="Proteomes" id="UP000807115"/>
    </source>
</evidence>
<dbReference type="AlphaFoldDB" id="A0A921U1X4"/>
<organism evidence="1 2">
    <name type="scientific">Sorghum bicolor</name>
    <name type="common">Sorghum</name>
    <name type="synonym">Sorghum vulgare</name>
    <dbReference type="NCBI Taxonomy" id="4558"/>
    <lineage>
        <taxon>Eukaryota</taxon>
        <taxon>Viridiplantae</taxon>
        <taxon>Streptophyta</taxon>
        <taxon>Embryophyta</taxon>
        <taxon>Tracheophyta</taxon>
        <taxon>Spermatophyta</taxon>
        <taxon>Magnoliopsida</taxon>
        <taxon>Liliopsida</taxon>
        <taxon>Poales</taxon>
        <taxon>Poaceae</taxon>
        <taxon>PACMAD clade</taxon>
        <taxon>Panicoideae</taxon>
        <taxon>Andropogonodae</taxon>
        <taxon>Andropogoneae</taxon>
        <taxon>Sorghinae</taxon>
        <taxon>Sorghum</taxon>
    </lineage>
</organism>
<reference evidence="1" key="2">
    <citation type="submission" date="2020-10" db="EMBL/GenBank/DDBJ databases">
        <authorList>
            <person name="Cooper E.A."/>
            <person name="Brenton Z.W."/>
            <person name="Flinn B.S."/>
            <person name="Jenkins J."/>
            <person name="Shu S."/>
            <person name="Flowers D."/>
            <person name="Luo F."/>
            <person name="Wang Y."/>
            <person name="Xia P."/>
            <person name="Barry K."/>
            <person name="Daum C."/>
            <person name="Lipzen A."/>
            <person name="Yoshinaga Y."/>
            <person name="Schmutz J."/>
            <person name="Saski C."/>
            <person name="Vermerris W."/>
            <person name="Kresovich S."/>
        </authorList>
    </citation>
    <scope>NUCLEOTIDE SEQUENCE</scope>
</reference>
<name>A0A921U1X4_SORBI</name>
<reference evidence="1" key="1">
    <citation type="journal article" date="2019" name="BMC Genomics">
        <title>A new reference genome for Sorghum bicolor reveals high levels of sequence similarity between sweet and grain genotypes: implications for the genetics of sugar metabolism.</title>
        <authorList>
            <person name="Cooper E.A."/>
            <person name="Brenton Z.W."/>
            <person name="Flinn B.S."/>
            <person name="Jenkins J."/>
            <person name="Shu S."/>
            <person name="Flowers D."/>
            <person name="Luo F."/>
            <person name="Wang Y."/>
            <person name="Xia P."/>
            <person name="Barry K."/>
            <person name="Daum C."/>
            <person name="Lipzen A."/>
            <person name="Yoshinaga Y."/>
            <person name="Schmutz J."/>
            <person name="Saski C."/>
            <person name="Vermerris W."/>
            <person name="Kresovich S."/>
        </authorList>
    </citation>
    <scope>NUCLEOTIDE SEQUENCE</scope>
</reference>
<dbReference type="EMBL" id="CM027689">
    <property type="protein sequence ID" value="KAG0515021.1"/>
    <property type="molecule type" value="Genomic_DNA"/>
</dbReference>
<accession>A0A921U1X4</accession>
<proteinExistence type="predicted"/>
<gene>
    <name evidence="1" type="ORF">BDA96_10G242900</name>
</gene>
<protein>
    <submittedName>
        <fullName evidence="1">Uncharacterized protein</fullName>
    </submittedName>
</protein>
<evidence type="ECO:0000313" key="1">
    <source>
        <dbReference type="EMBL" id="KAG0515021.1"/>
    </source>
</evidence>